<comment type="similarity">
    <text evidence="1">Belongs to the 1-acyl-sn-glycerol-3-phosphate acyltransferase family.</text>
</comment>
<organism evidence="10 11">
    <name type="scientific">Larimichthys crocea</name>
    <name type="common">Large yellow croaker</name>
    <name type="synonym">Pseudosciaena crocea</name>
    <dbReference type="NCBI Taxonomy" id="215358"/>
    <lineage>
        <taxon>Eukaryota</taxon>
        <taxon>Metazoa</taxon>
        <taxon>Chordata</taxon>
        <taxon>Craniata</taxon>
        <taxon>Vertebrata</taxon>
        <taxon>Euteleostomi</taxon>
        <taxon>Actinopterygii</taxon>
        <taxon>Neopterygii</taxon>
        <taxon>Teleostei</taxon>
        <taxon>Neoteleostei</taxon>
        <taxon>Acanthomorphata</taxon>
        <taxon>Eupercaria</taxon>
        <taxon>Sciaenidae</taxon>
        <taxon>Larimichthys</taxon>
    </lineage>
</organism>
<comment type="caution">
    <text evidence="10">The sequence shown here is derived from an EMBL/GenBank/DDBJ whole genome shotgun (WGS) entry which is preliminary data.</text>
</comment>
<dbReference type="EMBL" id="REGW02000011">
    <property type="protein sequence ID" value="KAE8290109.1"/>
    <property type="molecule type" value="Genomic_DNA"/>
</dbReference>
<keyword evidence="6 10" id="KW-0012">Acyltransferase</keyword>
<dbReference type="Pfam" id="PF16076">
    <property type="entry name" value="Acyltransf_C"/>
    <property type="match status" value="1"/>
</dbReference>
<dbReference type="GO" id="GO:0008654">
    <property type="term" value="P:phospholipid biosynthetic process"/>
    <property type="evidence" value="ECO:0007669"/>
    <property type="project" value="UniProtKB-KW"/>
</dbReference>
<dbReference type="Pfam" id="PF01553">
    <property type="entry name" value="Acyltransferase"/>
    <property type="match status" value="1"/>
</dbReference>
<feature type="transmembrane region" description="Helical" evidence="8">
    <location>
        <begin position="189"/>
        <end position="211"/>
    </location>
</feature>
<feature type="region of interest" description="Disordered" evidence="7">
    <location>
        <begin position="73"/>
        <end position="125"/>
    </location>
</feature>
<keyword evidence="4" id="KW-0443">Lipid metabolism</keyword>
<evidence type="ECO:0000313" key="11">
    <source>
        <dbReference type="Proteomes" id="UP000424527"/>
    </source>
</evidence>
<name>A0A6G0IF27_LARCR</name>
<dbReference type="Pfam" id="PF15317">
    <property type="entry name" value="Lbh"/>
    <property type="match status" value="1"/>
</dbReference>
<evidence type="ECO:0000256" key="1">
    <source>
        <dbReference type="ARBA" id="ARBA00008655"/>
    </source>
</evidence>
<keyword evidence="11" id="KW-1185">Reference proteome</keyword>
<evidence type="ECO:0000259" key="9">
    <source>
        <dbReference type="SMART" id="SM00563"/>
    </source>
</evidence>
<evidence type="ECO:0000256" key="8">
    <source>
        <dbReference type="SAM" id="Phobius"/>
    </source>
</evidence>
<dbReference type="PANTHER" id="PTHR10983">
    <property type="entry name" value="1-ACYLGLYCEROL-3-PHOSPHATE ACYLTRANSFERASE-RELATED"/>
    <property type="match status" value="1"/>
</dbReference>
<dbReference type="CDD" id="cd07990">
    <property type="entry name" value="LPLAT_LCLAT1-like"/>
    <property type="match status" value="1"/>
</dbReference>
<dbReference type="InterPro" id="IPR013294">
    <property type="entry name" value="LBH"/>
</dbReference>
<sequence>MSVFSPQIYCPVFVPGRDMTEVMINSTPMEDMRLSPSKDRLSFQIFPDPSDFDRCCKLKDRLPSIVVEPTEGEVESGELRWPPEEFLVSEEEEEDEDEEEEEEEEEQEQNNGMFGLIGANRTSSPNKRETFKKEIWRTNTKKMAVSVRGLYFVVTLFLGSFFGSVFMLGPFLPLMLLSPAWYRWITDRIVATWLTLPVSLLELVFGVKVVITGDGFIPGERSVIIMNHRTRLDWMFLWCCLLRYSYLRLEKICLKAVLKAVPGFGWAMQVACFVFIQRRWEDDKKHMENMLDYFCDIREPLQLLLFPEGTDLTENTRAKSDVFAAQNNLPKFEYVLHPRTTGFTFIVDRLRKGDNLDAVHDITVAYPKNIPQTERHLILGHFPREIHFHVRRYSVASLPTSSSDLESWCRERWAEKEVRLRDFYSGEPRAFDRDGVARVPPCKSELRVALIKAASLLYWSGFIALCFTGLWLWAPFRLYFLVMVGVYMAQQKLIGGLELLEMSCHRYWKSMAADDGLKKKVLDGKMQ</sequence>
<evidence type="ECO:0000313" key="10">
    <source>
        <dbReference type="EMBL" id="KAE8290109.1"/>
    </source>
</evidence>
<accession>A0A6G0IF27</accession>
<feature type="compositionally biased region" description="Acidic residues" evidence="7">
    <location>
        <begin position="87"/>
        <end position="108"/>
    </location>
</feature>
<feature type="transmembrane region" description="Helical" evidence="8">
    <location>
        <begin position="149"/>
        <end position="169"/>
    </location>
</feature>
<keyword evidence="8" id="KW-1133">Transmembrane helix</keyword>
<dbReference type="AlphaFoldDB" id="A0A6G0IF27"/>
<proteinExistence type="inferred from homology"/>
<evidence type="ECO:0000256" key="2">
    <source>
        <dbReference type="ARBA" id="ARBA00022516"/>
    </source>
</evidence>
<dbReference type="GO" id="GO:0016746">
    <property type="term" value="F:acyltransferase activity"/>
    <property type="evidence" value="ECO:0007669"/>
    <property type="project" value="UniProtKB-KW"/>
</dbReference>
<evidence type="ECO:0000256" key="4">
    <source>
        <dbReference type="ARBA" id="ARBA00023209"/>
    </source>
</evidence>
<protein>
    <submittedName>
        <fullName evidence="10">Lysocardiolipin acyltransferase 1</fullName>
    </submittedName>
</protein>
<dbReference type="SMART" id="SM00563">
    <property type="entry name" value="PlsC"/>
    <property type="match status" value="1"/>
</dbReference>
<dbReference type="GO" id="GO:0036149">
    <property type="term" value="P:phosphatidylinositol acyl-chain remodeling"/>
    <property type="evidence" value="ECO:0007669"/>
    <property type="project" value="TreeGrafter"/>
</dbReference>
<gene>
    <name evidence="10" type="ORF">D5F01_LYC11826</name>
</gene>
<dbReference type="InterPro" id="IPR032098">
    <property type="entry name" value="Acyltransf_C"/>
</dbReference>
<dbReference type="InterPro" id="IPR038990">
    <property type="entry name" value="LBH_dom"/>
</dbReference>
<keyword evidence="2" id="KW-0444">Lipid biosynthesis</keyword>
<keyword evidence="3 10" id="KW-0808">Transferase</keyword>
<keyword evidence="5" id="KW-1208">Phospholipid metabolism</keyword>
<feature type="domain" description="Phospholipid/glycerol acyltransferase" evidence="9">
    <location>
        <begin position="222"/>
        <end position="344"/>
    </location>
</feature>
<dbReference type="PANTHER" id="PTHR10983:SF16">
    <property type="entry name" value="LYSOCARDIOLIPIN ACYLTRANSFERASE 1"/>
    <property type="match status" value="1"/>
</dbReference>
<dbReference type="InterPro" id="IPR002123">
    <property type="entry name" value="Plipid/glycerol_acylTrfase"/>
</dbReference>
<keyword evidence="8" id="KW-0472">Membrane</keyword>
<dbReference type="Proteomes" id="UP000424527">
    <property type="component" value="Unassembled WGS sequence"/>
</dbReference>
<feature type="transmembrane region" description="Helical" evidence="8">
    <location>
        <begin position="456"/>
        <end position="474"/>
    </location>
</feature>
<evidence type="ECO:0000256" key="6">
    <source>
        <dbReference type="ARBA" id="ARBA00023315"/>
    </source>
</evidence>
<dbReference type="PRINTS" id="PR01881">
    <property type="entry name" value="LBHPROTEIN"/>
</dbReference>
<evidence type="ECO:0000256" key="3">
    <source>
        <dbReference type="ARBA" id="ARBA00022679"/>
    </source>
</evidence>
<reference evidence="10 11" key="1">
    <citation type="submission" date="2019-07" db="EMBL/GenBank/DDBJ databases">
        <title>Chromosome genome assembly for large yellow croaker.</title>
        <authorList>
            <person name="Xiao S."/>
        </authorList>
    </citation>
    <scope>NUCLEOTIDE SEQUENCE [LARGE SCALE GENOMIC DNA]</scope>
    <source>
        <strain evidence="10">JMULYC20181020</strain>
        <tissue evidence="10">Muscle</tissue>
    </source>
</reference>
<evidence type="ECO:0000256" key="7">
    <source>
        <dbReference type="SAM" id="MobiDB-lite"/>
    </source>
</evidence>
<keyword evidence="8" id="KW-0812">Transmembrane</keyword>
<dbReference type="GO" id="GO:0005783">
    <property type="term" value="C:endoplasmic reticulum"/>
    <property type="evidence" value="ECO:0007669"/>
    <property type="project" value="TreeGrafter"/>
</dbReference>
<evidence type="ECO:0000256" key="5">
    <source>
        <dbReference type="ARBA" id="ARBA00023264"/>
    </source>
</evidence>
<keyword evidence="4" id="KW-0594">Phospholipid biosynthesis</keyword>
<dbReference type="SUPFAM" id="SSF69593">
    <property type="entry name" value="Glycerol-3-phosphate (1)-acyltransferase"/>
    <property type="match status" value="1"/>
</dbReference>
<dbReference type="GO" id="GO:0006355">
    <property type="term" value="P:regulation of DNA-templated transcription"/>
    <property type="evidence" value="ECO:0007669"/>
    <property type="project" value="InterPro"/>
</dbReference>